<dbReference type="Proteomes" id="UP001153069">
    <property type="component" value="Unassembled WGS sequence"/>
</dbReference>
<sequence length="243" mass="27574">MAYREEVLMKRVAIRFDDGVFYSGLIQKVELSVGEDGKIESQHWVVFDDGDQRFFDIAEEEGDGRLKWEEKSQKASVASASNNSSGKRKAPDRATASGRKIKKKEEPEEEVDVTVVAVAQTRKKASLSKAKEDDETESDDGSEVQAEVQEDADYLDTLAPADFPDSIPKVIRLMDQLEPGMNYYERQADNRGECSKIRKKLRDFAQKEPDHPGIAHWVETKKWKPPNLESLRALIELLKTKID</sequence>
<name>A0A9N8HHQ4_9STRA</name>
<reference evidence="2" key="1">
    <citation type="submission" date="2020-06" db="EMBL/GenBank/DDBJ databases">
        <authorList>
            <consortium name="Plant Systems Biology data submission"/>
        </authorList>
    </citation>
    <scope>NUCLEOTIDE SEQUENCE</scope>
    <source>
        <strain evidence="2">D6</strain>
    </source>
</reference>
<gene>
    <name evidence="2" type="ORF">SEMRO_652_G181770.1</name>
</gene>
<proteinExistence type="predicted"/>
<evidence type="ECO:0000256" key="1">
    <source>
        <dbReference type="SAM" id="MobiDB-lite"/>
    </source>
</evidence>
<evidence type="ECO:0008006" key="4">
    <source>
        <dbReference type="Google" id="ProtNLM"/>
    </source>
</evidence>
<organism evidence="2 3">
    <name type="scientific">Seminavis robusta</name>
    <dbReference type="NCBI Taxonomy" id="568900"/>
    <lineage>
        <taxon>Eukaryota</taxon>
        <taxon>Sar</taxon>
        <taxon>Stramenopiles</taxon>
        <taxon>Ochrophyta</taxon>
        <taxon>Bacillariophyta</taxon>
        <taxon>Bacillariophyceae</taxon>
        <taxon>Bacillariophycidae</taxon>
        <taxon>Naviculales</taxon>
        <taxon>Naviculaceae</taxon>
        <taxon>Seminavis</taxon>
    </lineage>
</organism>
<feature type="compositionally biased region" description="Acidic residues" evidence="1">
    <location>
        <begin position="133"/>
        <end position="145"/>
    </location>
</feature>
<feature type="compositionally biased region" description="Low complexity" evidence="1">
    <location>
        <begin position="75"/>
        <end position="85"/>
    </location>
</feature>
<comment type="caution">
    <text evidence="2">The sequence shown here is derived from an EMBL/GenBank/DDBJ whole genome shotgun (WGS) entry which is preliminary data.</text>
</comment>
<evidence type="ECO:0000313" key="2">
    <source>
        <dbReference type="EMBL" id="CAB9514421.1"/>
    </source>
</evidence>
<feature type="region of interest" description="Disordered" evidence="1">
    <location>
        <begin position="68"/>
        <end position="145"/>
    </location>
</feature>
<dbReference type="EMBL" id="CAICTM010000651">
    <property type="protein sequence ID" value="CAB9514421.1"/>
    <property type="molecule type" value="Genomic_DNA"/>
</dbReference>
<keyword evidence="3" id="KW-1185">Reference proteome</keyword>
<accession>A0A9N8HHQ4</accession>
<protein>
    <recommendedName>
        <fullName evidence="4">Tudor domain-containing protein</fullName>
    </recommendedName>
</protein>
<dbReference type="AlphaFoldDB" id="A0A9N8HHQ4"/>
<evidence type="ECO:0000313" key="3">
    <source>
        <dbReference type="Proteomes" id="UP001153069"/>
    </source>
</evidence>